<evidence type="ECO:0000259" key="9">
    <source>
        <dbReference type="Pfam" id="PF11967"/>
    </source>
</evidence>
<sequence length="248" mass="26683">MALYSDEGLVLRTVKLGEADRIITILTRDHGKIRAVAKGVRRLKSRFGARLEPFMRADLLIATGRSLDVVSQASAKGMYGDRIIGDYDSYVNASVVAETADRLFAALDEPSPSQYMLAVGAVSALARRLHAPTDIGDSYVLRALSIAGWTPRLDSCVVCGGGDDLAAFSIPGGGVMCARGRTPEAIRVTRDDVMRLKALLAGDWGTLDVRPAGGADGGDSVSRVHDIVEHWAEYYLERPIRSAHLLDS</sequence>
<dbReference type="InterPro" id="IPR037278">
    <property type="entry name" value="ARFGAP/RecO"/>
</dbReference>
<comment type="function">
    <text evidence="1 8">Involved in DNA repair and RecF pathway recombination.</text>
</comment>
<evidence type="ECO:0000256" key="5">
    <source>
        <dbReference type="ARBA" id="ARBA00023172"/>
    </source>
</evidence>
<dbReference type="PANTHER" id="PTHR33991">
    <property type="entry name" value="DNA REPAIR PROTEIN RECO"/>
    <property type="match status" value="1"/>
</dbReference>
<dbReference type="InterPro" id="IPR022572">
    <property type="entry name" value="DNA_rep/recomb_RecO_N"/>
</dbReference>
<keyword evidence="4 8" id="KW-0227">DNA damage</keyword>
<dbReference type="GO" id="GO:0006310">
    <property type="term" value="P:DNA recombination"/>
    <property type="evidence" value="ECO:0007669"/>
    <property type="project" value="UniProtKB-UniRule"/>
</dbReference>
<evidence type="ECO:0000313" key="10">
    <source>
        <dbReference type="EMBL" id="PJM73678.1"/>
    </source>
</evidence>
<feature type="domain" description="DNA replication/recombination mediator RecO N-terminal" evidence="9">
    <location>
        <begin position="1"/>
        <end position="76"/>
    </location>
</feature>
<evidence type="ECO:0000256" key="6">
    <source>
        <dbReference type="ARBA" id="ARBA00023204"/>
    </source>
</evidence>
<dbReference type="PANTHER" id="PTHR33991:SF1">
    <property type="entry name" value="DNA REPAIR PROTEIN RECO"/>
    <property type="match status" value="1"/>
</dbReference>
<dbReference type="HAMAP" id="MF_00201">
    <property type="entry name" value="RecO"/>
    <property type="match status" value="1"/>
</dbReference>
<evidence type="ECO:0000256" key="2">
    <source>
        <dbReference type="ARBA" id="ARBA00007452"/>
    </source>
</evidence>
<dbReference type="Proteomes" id="UP000229095">
    <property type="component" value="Unassembled WGS sequence"/>
</dbReference>
<proteinExistence type="inferred from homology"/>
<dbReference type="SUPFAM" id="SSF57863">
    <property type="entry name" value="ArfGap/RecO-like zinc finger"/>
    <property type="match status" value="1"/>
</dbReference>
<dbReference type="EMBL" id="PEBI01000001">
    <property type="protein sequence ID" value="PJM73678.1"/>
    <property type="molecule type" value="Genomic_DNA"/>
</dbReference>
<dbReference type="AlphaFoldDB" id="A0A2M9HA48"/>
<keyword evidence="6 8" id="KW-0234">DNA repair</keyword>
<dbReference type="GO" id="GO:0006302">
    <property type="term" value="P:double-strand break repair"/>
    <property type="evidence" value="ECO:0007669"/>
    <property type="project" value="TreeGrafter"/>
</dbReference>
<comment type="caution">
    <text evidence="10">The sequence shown here is derived from an EMBL/GenBank/DDBJ whole genome shotgun (WGS) entry which is preliminary data.</text>
</comment>
<evidence type="ECO:0000256" key="3">
    <source>
        <dbReference type="ARBA" id="ARBA00021310"/>
    </source>
</evidence>
<gene>
    <name evidence="8" type="primary">recO</name>
    <name evidence="10" type="ORF">CS006_00315</name>
</gene>
<dbReference type="RefSeq" id="WP_100509826.1">
    <property type="nucleotide sequence ID" value="NZ_PEBI01000001.1"/>
</dbReference>
<dbReference type="InterPro" id="IPR012340">
    <property type="entry name" value="NA-bd_OB-fold"/>
</dbReference>
<dbReference type="Gene3D" id="1.20.1440.120">
    <property type="entry name" value="Recombination protein O, C-terminal domain"/>
    <property type="match status" value="1"/>
</dbReference>
<evidence type="ECO:0000256" key="4">
    <source>
        <dbReference type="ARBA" id="ARBA00022763"/>
    </source>
</evidence>
<dbReference type="OrthoDB" id="9812244at2"/>
<evidence type="ECO:0000256" key="1">
    <source>
        <dbReference type="ARBA" id="ARBA00003065"/>
    </source>
</evidence>
<organism evidence="10 11">
    <name type="scientific">Bifidobacterium primatium</name>
    <dbReference type="NCBI Taxonomy" id="2045438"/>
    <lineage>
        <taxon>Bacteria</taxon>
        <taxon>Bacillati</taxon>
        <taxon>Actinomycetota</taxon>
        <taxon>Actinomycetes</taxon>
        <taxon>Bifidobacteriales</taxon>
        <taxon>Bifidobacteriaceae</taxon>
        <taxon>Bifidobacterium</taxon>
    </lineage>
</organism>
<accession>A0A2M9HA48</accession>
<reference evidence="10 11" key="1">
    <citation type="submission" date="2017-10" db="EMBL/GenBank/DDBJ databases">
        <title>Draft genome sequences of strains TRE 1, TRE 9, TRE H and TRI 7, isolated from tamarins, belonging to four potential novel Bifidobacterium species.</title>
        <authorList>
            <person name="Mattarelli P."/>
            <person name="Modesto M."/>
            <person name="Puglisi E."/>
            <person name="Morelli L."/>
            <person name="Spezio C."/>
            <person name="Bonetti A."/>
            <person name="Sandri C."/>
        </authorList>
    </citation>
    <scope>NUCLEOTIDE SEQUENCE [LARGE SCALE GENOMIC DNA]</scope>
    <source>
        <strain evidence="11">TRE1</strain>
    </source>
</reference>
<dbReference type="InterPro" id="IPR042242">
    <property type="entry name" value="RecO_C"/>
</dbReference>
<evidence type="ECO:0000313" key="11">
    <source>
        <dbReference type="Proteomes" id="UP000229095"/>
    </source>
</evidence>
<name>A0A2M9HA48_9BIFI</name>
<keyword evidence="11" id="KW-1185">Reference proteome</keyword>
<protein>
    <recommendedName>
        <fullName evidence="3 8">DNA repair protein RecO</fullName>
    </recommendedName>
    <alternativeName>
        <fullName evidence="7 8">Recombination protein O</fullName>
    </alternativeName>
</protein>
<dbReference type="Pfam" id="PF02565">
    <property type="entry name" value="RecO_C"/>
    <property type="match status" value="1"/>
</dbReference>
<evidence type="ECO:0000256" key="7">
    <source>
        <dbReference type="ARBA" id="ARBA00033409"/>
    </source>
</evidence>
<comment type="similarity">
    <text evidence="2 8">Belongs to the RecO family.</text>
</comment>
<keyword evidence="5 8" id="KW-0233">DNA recombination</keyword>
<dbReference type="NCBIfam" id="TIGR00613">
    <property type="entry name" value="reco"/>
    <property type="match status" value="1"/>
</dbReference>
<evidence type="ECO:0000256" key="8">
    <source>
        <dbReference type="HAMAP-Rule" id="MF_00201"/>
    </source>
</evidence>
<dbReference type="Gene3D" id="2.40.50.140">
    <property type="entry name" value="Nucleic acid-binding proteins"/>
    <property type="match status" value="1"/>
</dbReference>
<dbReference type="Pfam" id="PF11967">
    <property type="entry name" value="RecO_N"/>
    <property type="match status" value="1"/>
</dbReference>
<dbReference type="GO" id="GO:0043590">
    <property type="term" value="C:bacterial nucleoid"/>
    <property type="evidence" value="ECO:0007669"/>
    <property type="project" value="TreeGrafter"/>
</dbReference>
<dbReference type="InterPro" id="IPR003717">
    <property type="entry name" value="RecO"/>
</dbReference>
<dbReference type="SUPFAM" id="SSF50249">
    <property type="entry name" value="Nucleic acid-binding proteins"/>
    <property type="match status" value="1"/>
</dbReference>